<evidence type="ECO:0000256" key="1">
    <source>
        <dbReference type="SAM" id="Phobius"/>
    </source>
</evidence>
<accession>A0A814EWU6</accession>
<comment type="caution">
    <text evidence="2">The sequence shown here is derived from an EMBL/GenBank/DDBJ whole genome shotgun (WGS) entry which is preliminary data.</text>
</comment>
<dbReference type="AlphaFoldDB" id="A0A814EWU6"/>
<name>A0A814EWU6_9BILA</name>
<reference evidence="2" key="1">
    <citation type="submission" date="2021-02" db="EMBL/GenBank/DDBJ databases">
        <authorList>
            <person name="Nowell W R."/>
        </authorList>
    </citation>
    <scope>NUCLEOTIDE SEQUENCE</scope>
</reference>
<evidence type="ECO:0000313" key="2">
    <source>
        <dbReference type="EMBL" id="CAF0975026.1"/>
    </source>
</evidence>
<evidence type="ECO:0000313" key="3">
    <source>
        <dbReference type="Proteomes" id="UP000663860"/>
    </source>
</evidence>
<sequence length="326" mass="37092">MKLPELKITDNGYQGFGAQHMQLLSTLCNLANKTIDDAVHRFTMRSFATLNVLSERNFNDVLNTTLKQFIQSLLINFKLLIDTSHLFTQVDQPFTKPDQNDLIFNTTADQNGTQQPSQISIRLNSIVNNDSTSMDCICATNPQCQSKVLLPDYPPVVIGGHNLSGSYMMPGMIAGCFTIDSLLLSTLECFYSNFCVSILYFYMNYTQYDFNTDFGVSLIDVHPLVYEPSMSSFPPNTSLKIIVQQMMVEQWNPLILFDHYYETCSPIYCTYGQTVRTKTFVGVTITFLFIIGGLTVALRLIIFQLIKFIFFILQSKVKRQNQGNYK</sequence>
<gene>
    <name evidence="2" type="ORF">IZO911_LOCUS16255</name>
</gene>
<keyword evidence="1" id="KW-0812">Transmembrane</keyword>
<proteinExistence type="predicted"/>
<protein>
    <submittedName>
        <fullName evidence="2">Uncharacterized protein</fullName>
    </submittedName>
</protein>
<feature type="transmembrane region" description="Helical" evidence="1">
    <location>
        <begin position="280"/>
        <end position="313"/>
    </location>
</feature>
<organism evidence="2 3">
    <name type="scientific">Adineta steineri</name>
    <dbReference type="NCBI Taxonomy" id="433720"/>
    <lineage>
        <taxon>Eukaryota</taxon>
        <taxon>Metazoa</taxon>
        <taxon>Spiralia</taxon>
        <taxon>Gnathifera</taxon>
        <taxon>Rotifera</taxon>
        <taxon>Eurotatoria</taxon>
        <taxon>Bdelloidea</taxon>
        <taxon>Adinetida</taxon>
        <taxon>Adinetidae</taxon>
        <taxon>Adineta</taxon>
    </lineage>
</organism>
<dbReference type="EMBL" id="CAJNOE010000145">
    <property type="protein sequence ID" value="CAF0975026.1"/>
    <property type="molecule type" value="Genomic_DNA"/>
</dbReference>
<dbReference type="Proteomes" id="UP000663860">
    <property type="component" value="Unassembled WGS sequence"/>
</dbReference>
<keyword evidence="1" id="KW-0472">Membrane</keyword>
<keyword evidence="1" id="KW-1133">Transmembrane helix</keyword>